<comment type="similarity">
    <text evidence="1">Belongs to the peptidase C40 family.</text>
</comment>
<evidence type="ECO:0000256" key="5">
    <source>
        <dbReference type="SAM" id="MobiDB-lite"/>
    </source>
</evidence>
<evidence type="ECO:0000256" key="2">
    <source>
        <dbReference type="ARBA" id="ARBA00022670"/>
    </source>
</evidence>
<keyword evidence="2" id="KW-0645">Protease</keyword>
<dbReference type="PANTHER" id="PTHR47053:SF1">
    <property type="entry name" value="MUREIN DD-ENDOPEPTIDASE MEPH-RELATED"/>
    <property type="match status" value="1"/>
</dbReference>
<evidence type="ECO:0000256" key="1">
    <source>
        <dbReference type="ARBA" id="ARBA00007074"/>
    </source>
</evidence>
<name>A0ABS0QF37_THEVU</name>
<keyword evidence="8" id="KW-1185">Reference proteome</keyword>
<feature type="domain" description="NlpC/P60" evidence="6">
    <location>
        <begin position="149"/>
        <end position="274"/>
    </location>
</feature>
<organism evidence="7 8">
    <name type="scientific">Thermoactinomyces vulgaris</name>
    <dbReference type="NCBI Taxonomy" id="2026"/>
    <lineage>
        <taxon>Bacteria</taxon>
        <taxon>Bacillati</taxon>
        <taxon>Bacillota</taxon>
        <taxon>Bacilli</taxon>
        <taxon>Bacillales</taxon>
        <taxon>Thermoactinomycetaceae</taxon>
        <taxon>Thermoactinomyces</taxon>
    </lineage>
</organism>
<feature type="region of interest" description="Disordered" evidence="5">
    <location>
        <begin position="108"/>
        <end position="153"/>
    </location>
</feature>
<feature type="compositionally biased region" description="Polar residues" evidence="5">
    <location>
        <begin position="121"/>
        <end position="152"/>
    </location>
</feature>
<dbReference type="SUPFAM" id="SSF54001">
    <property type="entry name" value="Cysteine proteinases"/>
    <property type="match status" value="1"/>
</dbReference>
<dbReference type="InterPro" id="IPR038765">
    <property type="entry name" value="Papain-like_cys_pep_sf"/>
</dbReference>
<protein>
    <submittedName>
        <fullName evidence="7">C40 family peptidase</fullName>
    </submittedName>
</protein>
<gene>
    <name evidence="7" type="ORF">I8U22_03490</name>
</gene>
<keyword evidence="3" id="KW-0378">Hydrolase</keyword>
<dbReference type="EMBL" id="JAECVU010000001">
    <property type="protein sequence ID" value="MBH8587884.1"/>
    <property type="molecule type" value="Genomic_DNA"/>
</dbReference>
<reference evidence="7 8" key="1">
    <citation type="submission" date="2020-12" db="EMBL/GenBank/DDBJ databases">
        <title>WGS of Thermoactinomyces spp.</title>
        <authorList>
            <person name="Cheng K."/>
        </authorList>
    </citation>
    <scope>NUCLEOTIDE SEQUENCE [LARGE SCALE GENOMIC DNA]</scope>
    <source>
        <strain evidence="8">CICC 10650\ACCC 41061</strain>
    </source>
</reference>
<evidence type="ECO:0000259" key="6">
    <source>
        <dbReference type="PROSITE" id="PS51935"/>
    </source>
</evidence>
<accession>A0ABS0QF37</accession>
<dbReference type="Pfam" id="PF00877">
    <property type="entry name" value="NLPC_P60"/>
    <property type="match status" value="1"/>
</dbReference>
<evidence type="ECO:0000256" key="3">
    <source>
        <dbReference type="ARBA" id="ARBA00022801"/>
    </source>
</evidence>
<keyword evidence="4" id="KW-0788">Thiol protease</keyword>
<comment type="caution">
    <text evidence="7">The sequence shown here is derived from an EMBL/GenBank/DDBJ whole genome shotgun (WGS) entry which is preliminary data.</text>
</comment>
<dbReference type="PROSITE" id="PS51935">
    <property type="entry name" value="NLPC_P60"/>
    <property type="match status" value="1"/>
</dbReference>
<evidence type="ECO:0000313" key="8">
    <source>
        <dbReference type="Proteomes" id="UP000641910"/>
    </source>
</evidence>
<evidence type="ECO:0000256" key="4">
    <source>
        <dbReference type="ARBA" id="ARBA00022807"/>
    </source>
</evidence>
<dbReference type="PANTHER" id="PTHR47053">
    <property type="entry name" value="MUREIN DD-ENDOPEPTIDASE MEPH-RELATED"/>
    <property type="match status" value="1"/>
</dbReference>
<evidence type="ECO:0000313" key="7">
    <source>
        <dbReference type="EMBL" id="MBH8587884.1"/>
    </source>
</evidence>
<proteinExistence type="inferred from homology"/>
<sequence>MKNGNMSNQNRTTPVFIGFPKNNHLLHIKGAWIYVSMNLALGAAKMEEEDLMQNSKKFIKLGITVAASLVISTGLPAGITHAATLETANHSLISQIFKQFGWAFKGKTANAQPENPEASEPSGQTTVPENQTGQAPSDNGQTDTEQTATTKADQIIATGEKYLGTPYQFGAKSGQTKTFDCSSFVQHVFKENGIDLPRNSRQQSTVGQTVPFSEIQKGDLLFFELSSNPGRIGHVGIYAGNNKILHTWGPGGVRYDDLSDRWLKEGFVKAQRVIQ</sequence>
<dbReference type="Proteomes" id="UP000641910">
    <property type="component" value="Unassembled WGS sequence"/>
</dbReference>
<dbReference type="InterPro" id="IPR051202">
    <property type="entry name" value="Peptidase_C40"/>
</dbReference>
<dbReference type="Gene3D" id="3.90.1720.10">
    <property type="entry name" value="endopeptidase domain like (from Nostoc punctiforme)"/>
    <property type="match status" value="1"/>
</dbReference>
<dbReference type="InterPro" id="IPR000064">
    <property type="entry name" value="NLP_P60_dom"/>
</dbReference>